<keyword evidence="2" id="KW-0378">Hydrolase</keyword>
<sequence length="427" mass="49794">MFINFQEELNRELPVHKLDEEGKEKLKNPKDPIQFMWIGHATFLVQFDGLTVLADPVFLYRCSPVQIVGPYRYRPTPCEIKDLPKIDAVIVSHNHYDHLEHDAVQKLNNRFKDIKWYVPEGTGSWFQKYDCNNVKEMTWWKEDVVKIGGKEVKFCCVPAQHWSQRTPTDAMKSLWCGWVIKSKHTFYYSGDTGYCPVFKTIGEKYGPIDLSAIPIGCYAPRYFMKPQHINPEEAVKVHTEVGSKYSIAIHWGTFNGLGSHEHYLEPKKYLDEAVREAKVDNMNFGEFLTVEHGKITAIPIKSKKTLQRMVKIKVTILETPVYSIYHWNKRKHHKTPDNFITQDKELAEQVVQLNNKIKEINSTLNSHTPKFSNDLQVRSKYKNGAHRTETNRSYYNFQLYADGIHPTNLLARTWLKKIATQAQIDCW</sequence>
<dbReference type="PANTHER" id="PTHR15032">
    <property type="entry name" value="N-ACYL-PHOSPHATIDYLETHANOLAMINE-HYDROLYZING PHOSPHOLIPASE D"/>
    <property type="match status" value="1"/>
</dbReference>
<protein>
    <submittedName>
        <fullName evidence="2">NAPEPLD</fullName>
        <ecNumber evidence="2">3.1.4.54</ecNumber>
    </submittedName>
</protein>
<comment type="caution">
    <text evidence="2">The sequence shown here is derived from an EMBL/GenBank/DDBJ whole genome shotgun (WGS) entry which is preliminary data.</text>
</comment>
<accession>A0A8S3U3L8</accession>
<dbReference type="AlphaFoldDB" id="A0A8S3U3L8"/>
<name>A0A8S3U3L8_MYTED</name>
<dbReference type="Pfam" id="PF12706">
    <property type="entry name" value="Lactamase_B_2"/>
    <property type="match status" value="1"/>
</dbReference>
<evidence type="ECO:0000313" key="2">
    <source>
        <dbReference type="EMBL" id="CAG2240536.1"/>
    </source>
</evidence>
<dbReference type="Gene3D" id="3.60.15.10">
    <property type="entry name" value="Ribonuclease Z/Hydroxyacylglutathione hydrolase-like"/>
    <property type="match status" value="1"/>
</dbReference>
<dbReference type="OrthoDB" id="332863at2759"/>
<gene>
    <name evidence="2" type="ORF">MEDL_52831</name>
</gene>
<organism evidence="2 3">
    <name type="scientific">Mytilus edulis</name>
    <name type="common">Blue mussel</name>
    <dbReference type="NCBI Taxonomy" id="6550"/>
    <lineage>
        <taxon>Eukaryota</taxon>
        <taxon>Metazoa</taxon>
        <taxon>Spiralia</taxon>
        <taxon>Lophotrochozoa</taxon>
        <taxon>Mollusca</taxon>
        <taxon>Bivalvia</taxon>
        <taxon>Autobranchia</taxon>
        <taxon>Pteriomorphia</taxon>
        <taxon>Mytilida</taxon>
        <taxon>Mytiloidea</taxon>
        <taxon>Mytilidae</taxon>
        <taxon>Mytilinae</taxon>
        <taxon>Mytilus</taxon>
    </lineage>
</organism>
<evidence type="ECO:0000259" key="1">
    <source>
        <dbReference type="Pfam" id="PF12706"/>
    </source>
</evidence>
<keyword evidence="3" id="KW-1185">Reference proteome</keyword>
<feature type="domain" description="Metallo-beta-lactamase" evidence="1">
    <location>
        <begin position="52"/>
        <end position="251"/>
    </location>
</feature>
<dbReference type="GO" id="GO:0005737">
    <property type="term" value="C:cytoplasm"/>
    <property type="evidence" value="ECO:0007669"/>
    <property type="project" value="TreeGrafter"/>
</dbReference>
<dbReference type="SUPFAM" id="SSF56281">
    <property type="entry name" value="Metallo-hydrolase/oxidoreductase"/>
    <property type="match status" value="1"/>
</dbReference>
<reference evidence="2" key="1">
    <citation type="submission" date="2021-03" db="EMBL/GenBank/DDBJ databases">
        <authorList>
            <person name="Bekaert M."/>
        </authorList>
    </citation>
    <scope>NUCLEOTIDE SEQUENCE</scope>
</reference>
<dbReference type="InterPro" id="IPR001279">
    <property type="entry name" value="Metallo-B-lactamas"/>
</dbReference>
<dbReference type="PANTHER" id="PTHR15032:SF4">
    <property type="entry name" value="N-ACYL-PHOSPHATIDYLETHANOLAMINE-HYDROLYZING PHOSPHOLIPASE D"/>
    <property type="match status" value="1"/>
</dbReference>
<dbReference type="EC" id="3.1.4.54" evidence="2"/>
<evidence type="ECO:0000313" key="3">
    <source>
        <dbReference type="Proteomes" id="UP000683360"/>
    </source>
</evidence>
<dbReference type="InterPro" id="IPR036866">
    <property type="entry name" value="RibonucZ/Hydroxyglut_hydro"/>
</dbReference>
<proteinExistence type="predicted"/>
<dbReference type="Proteomes" id="UP000683360">
    <property type="component" value="Unassembled WGS sequence"/>
</dbReference>
<dbReference type="GO" id="GO:0070290">
    <property type="term" value="F:N-acylphosphatidylethanolamine-specific phospholipase D activity"/>
    <property type="evidence" value="ECO:0007669"/>
    <property type="project" value="UniProtKB-EC"/>
</dbReference>
<dbReference type="EMBL" id="CAJPWZ010002564">
    <property type="protein sequence ID" value="CAG2240536.1"/>
    <property type="molecule type" value="Genomic_DNA"/>
</dbReference>